<dbReference type="GO" id="GO:0005694">
    <property type="term" value="C:chromosome"/>
    <property type="evidence" value="ECO:0007669"/>
    <property type="project" value="TreeGrafter"/>
</dbReference>
<reference evidence="8" key="1">
    <citation type="journal article" date="2021" name="New Phytol.">
        <title>Evolutionary innovations through gain and loss of genes in the ectomycorrhizal Boletales.</title>
        <authorList>
            <person name="Wu G."/>
            <person name="Miyauchi S."/>
            <person name="Morin E."/>
            <person name="Kuo A."/>
            <person name="Drula E."/>
            <person name="Varga T."/>
            <person name="Kohler A."/>
            <person name="Feng B."/>
            <person name="Cao Y."/>
            <person name="Lipzen A."/>
            <person name="Daum C."/>
            <person name="Hundley H."/>
            <person name="Pangilinan J."/>
            <person name="Johnson J."/>
            <person name="Barry K."/>
            <person name="LaButti K."/>
            <person name="Ng V."/>
            <person name="Ahrendt S."/>
            <person name="Min B."/>
            <person name="Choi I.G."/>
            <person name="Park H."/>
            <person name="Plett J.M."/>
            <person name="Magnuson J."/>
            <person name="Spatafora J.W."/>
            <person name="Nagy L.G."/>
            <person name="Henrissat B."/>
            <person name="Grigoriev I.V."/>
            <person name="Yang Z.L."/>
            <person name="Xu J."/>
            <person name="Martin F.M."/>
        </authorList>
    </citation>
    <scope>NUCLEOTIDE SEQUENCE</scope>
    <source>
        <strain evidence="8">KKN 215</strain>
    </source>
</reference>
<dbReference type="Pfam" id="PF00271">
    <property type="entry name" value="Helicase_C"/>
    <property type="match status" value="1"/>
</dbReference>
<dbReference type="GO" id="GO:0003676">
    <property type="term" value="F:nucleic acid binding"/>
    <property type="evidence" value="ECO:0007669"/>
    <property type="project" value="InterPro"/>
</dbReference>
<keyword evidence="9" id="KW-1185">Reference proteome</keyword>
<keyword evidence="3" id="KW-0067">ATP-binding</keyword>
<evidence type="ECO:0000259" key="6">
    <source>
        <dbReference type="PROSITE" id="PS51192"/>
    </source>
</evidence>
<feature type="domain" description="Helicase C-terminal" evidence="7">
    <location>
        <begin position="1210"/>
        <end position="1299"/>
    </location>
</feature>
<dbReference type="InterPro" id="IPR001650">
    <property type="entry name" value="Helicase_C-like"/>
</dbReference>
<dbReference type="InterPro" id="IPR013087">
    <property type="entry name" value="Znf_C2H2_type"/>
</dbReference>
<dbReference type="PANTHER" id="PTHR13710:SF154">
    <property type="entry name" value="RECQ HELICASE, PUTATIVE (AFU_ORTHOLOGUE AFUA_6G14720)-RELATED"/>
    <property type="match status" value="1"/>
</dbReference>
<accession>A0A8K0XM09</accession>
<comment type="catalytic activity">
    <reaction evidence="4">
        <text>Couples ATP hydrolysis with the unwinding of duplex DNA by translocating in the 3'-5' direction.</text>
        <dbReference type="EC" id="5.6.2.4"/>
    </reaction>
</comment>
<dbReference type="PROSITE" id="PS51192">
    <property type="entry name" value="HELICASE_ATP_BIND_1"/>
    <property type="match status" value="1"/>
</dbReference>
<feature type="domain" description="Helicase ATP-binding" evidence="6">
    <location>
        <begin position="1020"/>
        <end position="1180"/>
    </location>
</feature>
<dbReference type="SMART" id="SM00487">
    <property type="entry name" value="DEXDc"/>
    <property type="match status" value="1"/>
</dbReference>
<dbReference type="InterPro" id="IPR027417">
    <property type="entry name" value="P-loop_NTPase"/>
</dbReference>
<dbReference type="InterPro" id="IPR011545">
    <property type="entry name" value="DEAD/DEAH_box_helicase_dom"/>
</dbReference>
<dbReference type="Proteomes" id="UP000813824">
    <property type="component" value="Unassembled WGS sequence"/>
</dbReference>
<keyword evidence="2" id="KW-0547">Nucleotide-binding</keyword>
<evidence type="ECO:0000256" key="5">
    <source>
        <dbReference type="ARBA" id="ARBA00034808"/>
    </source>
</evidence>
<dbReference type="GO" id="GO:0000724">
    <property type="term" value="P:double-strand break repair via homologous recombination"/>
    <property type="evidence" value="ECO:0007669"/>
    <property type="project" value="TreeGrafter"/>
</dbReference>
<evidence type="ECO:0000256" key="4">
    <source>
        <dbReference type="ARBA" id="ARBA00034617"/>
    </source>
</evidence>
<proteinExistence type="inferred from homology"/>
<organism evidence="8 9">
    <name type="scientific">Cristinia sonorae</name>
    <dbReference type="NCBI Taxonomy" id="1940300"/>
    <lineage>
        <taxon>Eukaryota</taxon>
        <taxon>Fungi</taxon>
        <taxon>Dikarya</taxon>
        <taxon>Basidiomycota</taxon>
        <taxon>Agaricomycotina</taxon>
        <taxon>Agaricomycetes</taxon>
        <taxon>Agaricomycetidae</taxon>
        <taxon>Agaricales</taxon>
        <taxon>Pleurotineae</taxon>
        <taxon>Stephanosporaceae</taxon>
        <taxon>Cristinia</taxon>
    </lineage>
</organism>
<dbReference type="Pfam" id="PF00270">
    <property type="entry name" value="DEAD"/>
    <property type="match status" value="1"/>
</dbReference>
<evidence type="ECO:0000313" key="9">
    <source>
        <dbReference type="Proteomes" id="UP000813824"/>
    </source>
</evidence>
<evidence type="ECO:0000256" key="3">
    <source>
        <dbReference type="ARBA" id="ARBA00022840"/>
    </source>
</evidence>
<dbReference type="GO" id="GO:0005737">
    <property type="term" value="C:cytoplasm"/>
    <property type="evidence" value="ECO:0007669"/>
    <property type="project" value="TreeGrafter"/>
</dbReference>
<dbReference type="Gene3D" id="3.40.50.300">
    <property type="entry name" value="P-loop containing nucleotide triphosphate hydrolases"/>
    <property type="match status" value="2"/>
</dbReference>
<name>A0A8K0XM09_9AGAR</name>
<dbReference type="EC" id="5.6.2.4" evidence="5"/>
<comment type="caution">
    <text evidence="8">The sequence shown here is derived from an EMBL/GenBank/DDBJ whole genome shotgun (WGS) entry which is preliminary data.</text>
</comment>
<dbReference type="OrthoDB" id="2507344at2759"/>
<evidence type="ECO:0000256" key="1">
    <source>
        <dbReference type="ARBA" id="ARBA00005446"/>
    </source>
</evidence>
<sequence length="1299" mass="144306">MSNSDIPSVQPSEPDSCAVCVAKASEPSGLKYHRRVVHQATTSFHSKRLGRTVNLTRDKDGLFYCPLCATFSHANPDKLPQHVEVCIPPPIPPPITPAAATPSLPEIEVSDYHLVAHEHTVTQFDGVDLLGFNLTVDTTISAVVCRKCSSVILPPTSTSDHIAKHMKGFNLPDGFLQRLIDAYQLGDRITFPSPAIQPVYGLLLDPCPMHFCLECHKGYRNDASLKGHLRSTQHATGSFLSYAQKVGRHGIAVTLDKVPAPDAIEVDYMDEFTKSITREHDYNAHPLALPADDMGLSSFYHTEGWLSVVDGHTPEKLVEARRAHLSDTSSLSNPAMDLLGDKLREACLQYLKSVQKHIREHVNFGLMNIMGSTTDDPNSHHYFRTLTSKAITRYSHVLYRLLFNCLRYYVAGVWSSTLSYPPLAPAQTQALSELLDTLKVGGDLTLPLQRCLFLLFCHDKQDYPETRTSTFFSPVIVFLVIHCITNAGATEKPSPITQIIAALSYCLRTSVLLHAVHANAERPDESVHRIVEGLQRYYRDRHETVMGFFVTANKALVTIRNAQQSPSQFRWVSKDTLSYHGHHISFPAVREAIEGLREEYLALVKEKLFFGLEIPADLCPLTSSLNLVEDECSTVIGYSFVSDPRNDLSRHKPLYGKWLLSQPELRKRFTFTDGQTLRWDPEECLAWLRSLEECQVLLAVGLTLSAGPSARASEIARYILRDMPGAGRNVGVVCNNLSLNSIQDKTSHLHRNDKFVPHIAPRPWQNLLAQYLTSFHSFGEYLASLLFQGSEEADREVLQCYRHYLWPGLSGHMDAQDFSDTMARITLKHIKIAIRPTLWRSYTTAVFRNHADSIARATQENEYFDQANMHSTPTANKFYGGNTGVAPGAATSTNLAFAHVAQTWHTLIGIGAENDPIIPDAQVPFVSGSGFTDPSLMIGSIKDEISTLGTSIRNDLKTVVVETMADAALEYWPPAPPHDETGLTPVSDIVPHPSRLAMLRKFLHKPDASFSCPMQGALIEHVIAGKRNILAVLPTGSGKTDTLLMLADTDGSTRVLVMILPLNALHADVHARARQYGLQVAKFSRSNKFNRNAQIVTVAIESVEHPQFHAYLQELKVSGRLYRIVFDEIHMVITEKSYRPAFSQALRLCLHGTQIIGLSATLPPHLVQPLTDITHIKWHVLRMPSNRKELRFGVKTAPSRKVLLRGVCAYISWALKSSEGSKKLVVALCDTIDTADRLAEKLQVMSLHSRTGLEALEAIRAGKQRVLVATSAAEAGLDLPMVTWVLRVGAPYNMISDAQ</sequence>
<gene>
    <name evidence="8" type="ORF">BXZ70DRAFT_1010952</name>
</gene>
<evidence type="ECO:0000259" key="7">
    <source>
        <dbReference type="PROSITE" id="PS51194"/>
    </source>
</evidence>
<dbReference type="PANTHER" id="PTHR13710">
    <property type="entry name" value="DNA HELICASE RECQ FAMILY MEMBER"/>
    <property type="match status" value="1"/>
</dbReference>
<dbReference type="GO" id="GO:0043138">
    <property type="term" value="F:3'-5' DNA helicase activity"/>
    <property type="evidence" value="ECO:0007669"/>
    <property type="project" value="UniProtKB-EC"/>
</dbReference>
<dbReference type="GO" id="GO:0005524">
    <property type="term" value="F:ATP binding"/>
    <property type="evidence" value="ECO:0007669"/>
    <property type="project" value="UniProtKB-KW"/>
</dbReference>
<evidence type="ECO:0000313" key="8">
    <source>
        <dbReference type="EMBL" id="KAH8092262.1"/>
    </source>
</evidence>
<dbReference type="EMBL" id="JAEVFJ010000033">
    <property type="protein sequence ID" value="KAH8092262.1"/>
    <property type="molecule type" value="Genomic_DNA"/>
</dbReference>
<dbReference type="PROSITE" id="PS51194">
    <property type="entry name" value="HELICASE_CTER"/>
    <property type="match status" value="1"/>
</dbReference>
<dbReference type="PROSITE" id="PS00028">
    <property type="entry name" value="ZINC_FINGER_C2H2_1"/>
    <property type="match status" value="1"/>
</dbReference>
<dbReference type="InterPro" id="IPR014001">
    <property type="entry name" value="Helicase_ATP-bd"/>
</dbReference>
<dbReference type="SUPFAM" id="SSF52540">
    <property type="entry name" value="P-loop containing nucleoside triphosphate hydrolases"/>
    <property type="match status" value="1"/>
</dbReference>
<feature type="non-terminal residue" evidence="8">
    <location>
        <position position="1299"/>
    </location>
</feature>
<evidence type="ECO:0000256" key="2">
    <source>
        <dbReference type="ARBA" id="ARBA00022741"/>
    </source>
</evidence>
<dbReference type="GO" id="GO:0009378">
    <property type="term" value="F:four-way junction helicase activity"/>
    <property type="evidence" value="ECO:0007669"/>
    <property type="project" value="TreeGrafter"/>
</dbReference>
<comment type="similarity">
    <text evidence="1">Belongs to the helicase family. RecQ subfamily.</text>
</comment>
<protein>
    <recommendedName>
        <fullName evidence="5">DNA 3'-5' helicase</fullName>
        <ecNumber evidence="5">5.6.2.4</ecNumber>
    </recommendedName>
</protein>